<dbReference type="EMBL" id="CALTRL010001232">
    <property type="protein sequence ID" value="CAH7671677.1"/>
    <property type="molecule type" value="Genomic_DNA"/>
</dbReference>
<accession>A0AAV0ATW1</accession>
<reference evidence="3" key="1">
    <citation type="submission" date="2022-06" db="EMBL/GenBank/DDBJ databases">
        <authorList>
            <consortium name="SYNGENTA / RWTH Aachen University"/>
        </authorList>
    </citation>
    <scope>NUCLEOTIDE SEQUENCE</scope>
</reference>
<feature type="transmembrane region" description="Helical" evidence="2">
    <location>
        <begin position="168"/>
        <end position="189"/>
    </location>
</feature>
<feature type="compositionally biased region" description="Polar residues" evidence="1">
    <location>
        <begin position="10"/>
        <end position="20"/>
    </location>
</feature>
<protein>
    <submittedName>
        <fullName evidence="3">Expressed protein</fullName>
    </submittedName>
</protein>
<sequence length="242" mass="26039">METLYPSPTRRYSSLTLDKNSISKKKKKGKDKLRALRGRSEAKDSHKNDCDEDCYDHSSNMNGSGTRDSKGLNSISSKNHSSLSSPTPTSVVTVVVLQLGVYQTGSASLPVQTPAPILPSDNINNSTVSSPPISNVRLGASGSVLEGSDSRSDSSGGFLKSYHGLSTLGGLLGGIVGLLLVGSAVRAWFSWRERKKNADILDMMAPSSLPERFVTGERDNPRLSSIWTIKSSDRYAHNYSTS</sequence>
<organism evidence="3 4">
    <name type="scientific">Phakopsora pachyrhizi</name>
    <name type="common">Asian soybean rust disease fungus</name>
    <dbReference type="NCBI Taxonomy" id="170000"/>
    <lineage>
        <taxon>Eukaryota</taxon>
        <taxon>Fungi</taxon>
        <taxon>Dikarya</taxon>
        <taxon>Basidiomycota</taxon>
        <taxon>Pucciniomycotina</taxon>
        <taxon>Pucciniomycetes</taxon>
        <taxon>Pucciniales</taxon>
        <taxon>Phakopsoraceae</taxon>
        <taxon>Phakopsora</taxon>
    </lineage>
</organism>
<comment type="caution">
    <text evidence="3">The sequence shown here is derived from an EMBL/GenBank/DDBJ whole genome shotgun (WGS) entry which is preliminary data.</text>
</comment>
<feature type="compositionally biased region" description="Polar residues" evidence="1">
    <location>
        <begin position="57"/>
        <end position="66"/>
    </location>
</feature>
<feature type="compositionally biased region" description="Basic residues" evidence="1">
    <location>
        <begin position="22"/>
        <end position="31"/>
    </location>
</feature>
<keyword evidence="4" id="KW-1185">Reference proteome</keyword>
<dbReference type="AlphaFoldDB" id="A0AAV0ATW1"/>
<proteinExistence type="predicted"/>
<evidence type="ECO:0000313" key="4">
    <source>
        <dbReference type="Proteomes" id="UP001153365"/>
    </source>
</evidence>
<name>A0AAV0ATW1_PHAPC</name>
<evidence type="ECO:0000256" key="2">
    <source>
        <dbReference type="SAM" id="Phobius"/>
    </source>
</evidence>
<feature type="region of interest" description="Disordered" evidence="1">
    <location>
        <begin position="1"/>
        <end position="87"/>
    </location>
</feature>
<keyword evidence="2" id="KW-0472">Membrane</keyword>
<evidence type="ECO:0000256" key="1">
    <source>
        <dbReference type="SAM" id="MobiDB-lite"/>
    </source>
</evidence>
<gene>
    <name evidence="3" type="ORF">PPACK8108_LOCUS6481</name>
</gene>
<dbReference type="Proteomes" id="UP001153365">
    <property type="component" value="Unassembled WGS sequence"/>
</dbReference>
<keyword evidence="2" id="KW-1133">Transmembrane helix</keyword>
<feature type="compositionally biased region" description="Basic and acidic residues" evidence="1">
    <location>
        <begin position="32"/>
        <end position="49"/>
    </location>
</feature>
<keyword evidence="2" id="KW-0812">Transmembrane</keyword>
<evidence type="ECO:0000313" key="3">
    <source>
        <dbReference type="EMBL" id="CAH7671677.1"/>
    </source>
</evidence>
<feature type="compositionally biased region" description="Low complexity" evidence="1">
    <location>
        <begin position="74"/>
        <end position="87"/>
    </location>
</feature>